<dbReference type="RefSeq" id="WP_015065379.1">
    <property type="nucleotide sequence ID" value="NC_019387.1"/>
</dbReference>
<dbReference type="HOGENOM" id="CLU_040452_2_0_0"/>
<organism evidence="3 4">
    <name type="scientific">Thermus oshimai JL-2</name>
    <dbReference type="NCBI Taxonomy" id="751945"/>
    <lineage>
        <taxon>Bacteria</taxon>
        <taxon>Thermotogati</taxon>
        <taxon>Deinococcota</taxon>
        <taxon>Deinococci</taxon>
        <taxon>Thermales</taxon>
        <taxon>Thermaceae</taxon>
        <taxon>Thermus</taxon>
    </lineage>
</organism>
<geneLocation type="plasmid" evidence="3 4">
    <name>pTHEOS01</name>
</geneLocation>
<name>K7R8I4_THEOS</name>
<dbReference type="InterPro" id="IPR036111">
    <property type="entry name" value="Mal/L-sulfo/L-lacto_DH-like_sf"/>
</dbReference>
<reference evidence="3 4" key="1">
    <citation type="journal article" date="2013" name="Genome Announc.">
        <title>Whole Genome Sequencing of Thermus oshimai JL-2 and Thermus thermophilus JL-18, Incomplete Denitrifiers from the United States Great Basin.</title>
        <authorList>
            <person name="Murugapiran S.K."/>
            <person name="Huntemann M."/>
            <person name="Wei C.L."/>
            <person name="Han J."/>
            <person name="Detter J.C."/>
            <person name="Han C.S."/>
            <person name="Erkkila T.H."/>
            <person name="Teshima H."/>
            <person name="Chen A."/>
            <person name="Kyrpides N."/>
            <person name="Mavrommatis K."/>
            <person name="Markowitz V."/>
            <person name="Szeto E."/>
            <person name="Ivanova N."/>
            <person name="Pagani I."/>
            <person name="Lam J."/>
            <person name="McDonald A.I."/>
            <person name="Dodsworth J.A."/>
            <person name="Pati A."/>
            <person name="Goodwin L."/>
            <person name="Peters L."/>
            <person name="Pitluck S."/>
            <person name="Woyke T."/>
            <person name="Hedlund B.P."/>
        </authorList>
    </citation>
    <scope>NUCLEOTIDE SEQUENCE</scope>
    <source>
        <strain evidence="3 4">JL-2</strain>
        <plasmid evidence="3">pTHEOS01</plasmid>
    </source>
</reference>
<evidence type="ECO:0000256" key="2">
    <source>
        <dbReference type="ARBA" id="ARBA00023002"/>
    </source>
</evidence>
<dbReference type="InterPro" id="IPR043144">
    <property type="entry name" value="Mal/L-sulf/L-lact_DH-like_ah"/>
</dbReference>
<dbReference type="OrthoDB" id="9769447at2"/>
<keyword evidence="4" id="KW-1185">Reference proteome</keyword>
<dbReference type="Gene3D" id="1.10.1530.10">
    <property type="match status" value="1"/>
</dbReference>
<dbReference type="Proteomes" id="UP000000211">
    <property type="component" value="Plasmid pTHEOS01"/>
</dbReference>
<sequence>MRLRPEALRGFAEEVLKRAGADGPSAEAVAWALLEADLRGVGSHGLLRLPVYVRRLEAGLVNPSPRLAPEVRGPVALLDGAHGFGPRVALEAARLAARLAQAHGVGAVAVRRSTHFGMAGLYAETLAQEGLVALVTTNAEPDVVPYGGREKALGTNPIAFAAPAPQGVVVGDLATSQAAMGKVFLARKRGERIPPDWGVDREGRPTEDPHAVHALLPLGGPKGYALALLVEVLSGVLAGAGVTHGIGRMYDEWDRPQDVGHFFLALDPEAFLGREAFLERMGRLWAELKATPPAPGFPEVLLPGELEARRRAQALREGLELPEEVVAELKALGARYGVAWRGDA</sequence>
<gene>
    <name evidence="3" type="ORF">Theos_2404</name>
</gene>
<dbReference type="EMBL" id="CP003250">
    <property type="protein sequence ID" value="AFV77384.1"/>
    <property type="molecule type" value="Genomic_DNA"/>
</dbReference>
<dbReference type="InterPro" id="IPR043143">
    <property type="entry name" value="Mal/L-sulf/L-lact_DH-like_NADP"/>
</dbReference>
<keyword evidence="3" id="KW-0614">Plasmid</keyword>
<dbReference type="AlphaFoldDB" id="K7R8I4"/>
<accession>K7R8I4</accession>
<keyword evidence="2" id="KW-0560">Oxidoreductase</keyword>
<comment type="similarity">
    <text evidence="1">Belongs to the LDH2/MDH2 oxidoreductase family.</text>
</comment>
<protein>
    <submittedName>
        <fullName evidence="3">Malate/lactate dehydrogenase</fullName>
    </submittedName>
</protein>
<dbReference type="PATRIC" id="fig|751945.3.peg.2343"/>
<dbReference type="SUPFAM" id="SSF89733">
    <property type="entry name" value="L-sulfolactate dehydrogenase-like"/>
    <property type="match status" value="1"/>
</dbReference>
<dbReference type="PANTHER" id="PTHR11091:SF0">
    <property type="entry name" value="MALATE DEHYDROGENASE"/>
    <property type="match status" value="1"/>
</dbReference>
<evidence type="ECO:0000313" key="3">
    <source>
        <dbReference type="EMBL" id="AFV77384.1"/>
    </source>
</evidence>
<dbReference type="KEGG" id="tos:Theos_2404"/>
<evidence type="ECO:0000256" key="1">
    <source>
        <dbReference type="ARBA" id="ARBA00006056"/>
    </source>
</evidence>
<dbReference type="PANTHER" id="PTHR11091">
    <property type="entry name" value="OXIDOREDUCTASE-RELATED"/>
    <property type="match status" value="1"/>
</dbReference>
<dbReference type="Pfam" id="PF02615">
    <property type="entry name" value="Ldh_2"/>
    <property type="match status" value="1"/>
</dbReference>
<dbReference type="GO" id="GO:0016491">
    <property type="term" value="F:oxidoreductase activity"/>
    <property type="evidence" value="ECO:0007669"/>
    <property type="project" value="UniProtKB-KW"/>
</dbReference>
<dbReference type="Gene3D" id="3.30.1370.60">
    <property type="entry name" value="Hypothetical oxidoreductase yiak, domain 2"/>
    <property type="match status" value="1"/>
</dbReference>
<evidence type="ECO:0000313" key="4">
    <source>
        <dbReference type="Proteomes" id="UP000000211"/>
    </source>
</evidence>
<dbReference type="InterPro" id="IPR003767">
    <property type="entry name" value="Malate/L-lactate_DH-like"/>
</dbReference>
<proteinExistence type="inferred from homology"/>